<dbReference type="OrthoDB" id="4760011at2759"/>
<feature type="coiled-coil region" evidence="1">
    <location>
        <begin position="253"/>
        <end position="298"/>
    </location>
</feature>
<feature type="compositionally biased region" description="Basic and acidic residues" evidence="2">
    <location>
        <begin position="517"/>
        <end position="529"/>
    </location>
</feature>
<feature type="region of interest" description="Disordered" evidence="2">
    <location>
        <begin position="994"/>
        <end position="1082"/>
    </location>
</feature>
<feature type="region of interest" description="Disordered" evidence="2">
    <location>
        <begin position="728"/>
        <end position="759"/>
    </location>
</feature>
<evidence type="ECO:0000313" key="4">
    <source>
        <dbReference type="EMBL" id="KAG5968116.1"/>
    </source>
</evidence>
<keyword evidence="3" id="KW-0812">Transmembrane</keyword>
<gene>
    <name evidence="4" type="ORF">E4U56_000529</name>
</gene>
<keyword evidence="3" id="KW-1133">Transmembrane helix</keyword>
<feature type="compositionally biased region" description="Acidic residues" evidence="2">
    <location>
        <begin position="1003"/>
        <end position="1012"/>
    </location>
</feature>
<dbReference type="AlphaFoldDB" id="A0A9P7MSW5"/>
<feature type="region of interest" description="Disordered" evidence="2">
    <location>
        <begin position="459"/>
        <end position="681"/>
    </location>
</feature>
<evidence type="ECO:0000256" key="1">
    <source>
        <dbReference type="SAM" id="Coils"/>
    </source>
</evidence>
<evidence type="ECO:0000313" key="5">
    <source>
        <dbReference type="Proteomes" id="UP000784919"/>
    </source>
</evidence>
<feature type="compositionally biased region" description="Basic and acidic residues" evidence="2">
    <location>
        <begin position="1026"/>
        <end position="1036"/>
    </location>
</feature>
<proteinExistence type="predicted"/>
<feature type="compositionally biased region" description="Polar residues" evidence="2">
    <location>
        <begin position="394"/>
        <end position="403"/>
    </location>
</feature>
<accession>A0A9P7MSW5</accession>
<keyword evidence="3" id="KW-0472">Membrane</keyword>
<comment type="caution">
    <text evidence="4">The sequence shown here is derived from an EMBL/GenBank/DDBJ whole genome shotgun (WGS) entry which is preliminary data.</text>
</comment>
<feature type="region of interest" description="Disordered" evidence="2">
    <location>
        <begin position="818"/>
        <end position="853"/>
    </location>
</feature>
<feature type="compositionally biased region" description="Polar residues" evidence="2">
    <location>
        <begin position="823"/>
        <end position="841"/>
    </location>
</feature>
<feature type="compositionally biased region" description="Polar residues" evidence="2">
    <location>
        <begin position="501"/>
        <end position="513"/>
    </location>
</feature>
<evidence type="ECO:0000256" key="2">
    <source>
        <dbReference type="SAM" id="MobiDB-lite"/>
    </source>
</evidence>
<sequence>MASLNLKRDPATASAFEAPSLTLPKLLAIALCGGIVLFTSLGLLMAWFVRRRQDKSSARVYAIPDAYSQTRLTKRPLLMTESSGGMNGSGMSSRFSLTLPPIVPLPPLPSYSSLGGFFRSPSKGGGRWGRRRSRDIDEGSWLSGGVGFGGDGQAGGLRMSHSRGEAGEAWFSRSGSWLGGYQRSMTRLSLGTQAEEGGEGAVTGGGGGGGVSEYEEGMRPAPLRVQRTWQPRYEEYRKRQRELYENPYRGHYRQYSQQSLQQQEQEKQQQQQQQQQKQQEQQLQHQQQQQQLQQLHQLHQQQIKSQHLYLQMHQPPPQQELRVQKRRHGSVIEGSRTAPNFATLASHDEVPRGRQSDLQLPAPAHIRPSMTMTDLDLRDILRSTDQRLREGISRSPTKKTPSVETPYRRRSSSARAARRQSRTTPSPRKGAGISIPSTSASVMGGSAANSLIAEATRRLELPGGMASPSRLRGREWEAQGNESSQGLPPSAPGLESPLHRTPSQSPERASQRGSKQRSPEKRMSADSDHSSSLSTLYSVGEAEREEEEIQRQYRLQREEYRRRDLAQRFERAIRVDGDDDPFVESAPPAGSQPGVHETKEIPAGPRPLKSPSHLMRSKDNASLVVEHPRPSSARSVRGGVGRGIDVRLEPPRRPMILQSPRQDQQSDDVCPKGQQETQHKVQTKYIAQSASESSFTSVSVHTQDSDATMLPAYEAPKAEWAMNAEARRRSSRGRSLPVSLPTVTPITKKDDEPIDTSSSPFDEEELLLLLLSSGDASNKRALPAPPRTAMTSLNGPIVPPAALSFPRGPLRNGPAPLHRKTPDASSYYSSPGIATSANGSPTFRGAANRSAGKDAPALNMTIAQLRRMNSITSSFSNTSIASTVVADTESESPTLPAVFESSISSSSSSSSSTLARQSQNATTRHGGGPIGSQHYLNIAGAPKYGSMRISRRKMATDTDTDMVVGGERNKRRLSEGALSKLASTFVQKCGKENAGLGIRRPGDDDDDGDGDGDGGVAGVVDAAAKGARDAAQEGTHRLKKARRVSVRSPASLRDAARVSKGKIRTRRGSPASRAAQGAGPVGAVLAQERTSKAGCRDSVESLGLYDRDGFLLPSPSPDREAGRRRRVLRMYGVGREA</sequence>
<feature type="region of interest" description="Disordered" evidence="2">
    <location>
        <begin position="193"/>
        <end position="223"/>
    </location>
</feature>
<feature type="compositionally biased region" description="Basic and acidic residues" evidence="2">
    <location>
        <begin position="549"/>
        <end position="576"/>
    </location>
</feature>
<evidence type="ECO:0000256" key="3">
    <source>
        <dbReference type="SAM" id="Phobius"/>
    </source>
</evidence>
<feature type="region of interest" description="Disordered" evidence="2">
    <location>
        <begin position="386"/>
        <end position="443"/>
    </location>
</feature>
<protein>
    <submittedName>
        <fullName evidence="4">Uncharacterized protein</fullName>
    </submittedName>
</protein>
<feature type="compositionally biased region" description="Basic residues" evidence="2">
    <location>
        <begin position="408"/>
        <end position="421"/>
    </location>
</feature>
<name>A0A9P7MSW5_9HYPO</name>
<feature type="compositionally biased region" description="Gly residues" evidence="2">
    <location>
        <begin position="199"/>
        <end position="211"/>
    </location>
</feature>
<feature type="compositionally biased region" description="Polar residues" evidence="2">
    <location>
        <begin position="913"/>
        <end position="923"/>
    </location>
</feature>
<dbReference type="EMBL" id="SRPS01000110">
    <property type="protein sequence ID" value="KAG5968116.1"/>
    <property type="molecule type" value="Genomic_DNA"/>
</dbReference>
<keyword evidence="1" id="KW-0175">Coiled coil</keyword>
<feature type="transmembrane region" description="Helical" evidence="3">
    <location>
        <begin position="26"/>
        <end position="49"/>
    </location>
</feature>
<organism evidence="4 5">
    <name type="scientific">Claviceps arundinis</name>
    <dbReference type="NCBI Taxonomy" id="1623583"/>
    <lineage>
        <taxon>Eukaryota</taxon>
        <taxon>Fungi</taxon>
        <taxon>Dikarya</taxon>
        <taxon>Ascomycota</taxon>
        <taxon>Pezizomycotina</taxon>
        <taxon>Sordariomycetes</taxon>
        <taxon>Hypocreomycetidae</taxon>
        <taxon>Hypocreales</taxon>
        <taxon>Clavicipitaceae</taxon>
        <taxon>Claviceps</taxon>
    </lineage>
</organism>
<feature type="compositionally biased region" description="Low complexity" evidence="2">
    <location>
        <begin position="901"/>
        <end position="912"/>
    </location>
</feature>
<feature type="region of interest" description="Disordered" evidence="2">
    <location>
        <begin position="898"/>
        <end position="934"/>
    </location>
</feature>
<dbReference type="Proteomes" id="UP000784919">
    <property type="component" value="Unassembled WGS sequence"/>
</dbReference>
<reference evidence="4" key="1">
    <citation type="journal article" date="2020" name="bioRxiv">
        <title>Whole genome comparisons of ergot fungi reveals the divergence and evolution of species within the genus Claviceps are the result of varying mechanisms driving genome evolution and host range expansion.</title>
        <authorList>
            <person name="Wyka S.A."/>
            <person name="Mondo S.J."/>
            <person name="Liu M."/>
            <person name="Dettman J."/>
            <person name="Nalam V."/>
            <person name="Broders K.D."/>
        </authorList>
    </citation>
    <scope>NUCLEOTIDE SEQUENCE</scope>
    <source>
        <strain evidence="4">CCC 1102</strain>
    </source>
</reference>